<name>A0A4Q9LB70_9MICR</name>
<dbReference type="AlphaFoldDB" id="A0A4Q9LB70"/>
<proteinExistence type="predicted"/>
<protein>
    <submittedName>
        <fullName evidence="1">Uncharacterized protein</fullName>
    </submittedName>
</protein>
<gene>
    <name evidence="1" type="ORF">CWI37_0056p0040</name>
</gene>
<reference evidence="1 2" key="1">
    <citation type="submission" date="2017-12" db="EMBL/GenBank/DDBJ databases">
        <authorList>
            <person name="Pombert J.-F."/>
            <person name="Haag K.L."/>
            <person name="Ebert D."/>
        </authorList>
    </citation>
    <scope>NUCLEOTIDE SEQUENCE [LARGE SCALE GENOMIC DNA]</scope>
    <source>
        <strain evidence="1">FI-OER-3-3</strain>
    </source>
</reference>
<sequence length="74" mass="8251">MGGYSSSSRVVLGGVSSRDMWWRVLLIRVVDKSIKRVLGDWRVELEGFGDSRDVLEGVSDSRDVLEGVSVCTYK</sequence>
<organism evidence="1 2">
    <name type="scientific">Hamiltosporidium tvaerminnensis</name>
    <dbReference type="NCBI Taxonomy" id="1176355"/>
    <lineage>
        <taxon>Eukaryota</taxon>
        <taxon>Fungi</taxon>
        <taxon>Fungi incertae sedis</taxon>
        <taxon>Microsporidia</taxon>
        <taxon>Dubosqiidae</taxon>
        <taxon>Hamiltosporidium</taxon>
    </lineage>
</organism>
<dbReference type="EMBL" id="PITJ01000056">
    <property type="protein sequence ID" value="TBU05043.1"/>
    <property type="molecule type" value="Genomic_DNA"/>
</dbReference>
<comment type="caution">
    <text evidence="1">The sequence shown here is derived from an EMBL/GenBank/DDBJ whole genome shotgun (WGS) entry which is preliminary data.</text>
</comment>
<dbReference type="VEuPathDB" id="MicrosporidiaDB:CWI37_0056p0040"/>
<evidence type="ECO:0000313" key="1">
    <source>
        <dbReference type="EMBL" id="TBU05043.1"/>
    </source>
</evidence>
<dbReference type="Proteomes" id="UP000292362">
    <property type="component" value="Unassembled WGS sequence"/>
</dbReference>
<evidence type="ECO:0000313" key="2">
    <source>
        <dbReference type="Proteomes" id="UP000292362"/>
    </source>
</evidence>
<accession>A0A4Q9LB70</accession>